<dbReference type="OrthoDB" id="3611744at2"/>
<sequence length="236" mass="28285">MKVGIMQPYFFPYLGYFQLINYVDKWIFFDDVQYIYHGWINRNRIIHPKKGWQYIILPLKKHSRGDLIKDIKVNNDQRWKDELLGKLTIYKKRAPNYNEAIDVIQKSINIDTDNITQLNAYIISTICNYLDINFEYEISSKCDFDYSNVSDSGEWALRICEQVNAYEYVNPYGGIDLFDKNKFEESNIQLKFMKMNDLKYPQRRNSFESNLSIIDVMMFNSKEKIKEMLELYEVKA</sequence>
<protein>
    <submittedName>
        <fullName evidence="1">Glycine transferase</fullName>
    </submittedName>
</protein>
<name>A0A371IRR7_9FIRM</name>
<gene>
    <name evidence="1" type="ORF">CHF27_009470</name>
</gene>
<proteinExistence type="predicted"/>
<organism evidence="1 2">
    <name type="scientific">Romboutsia maritimum</name>
    <dbReference type="NCBI Taxonomy" id="2020948"/>
    <lineage>
        <taxon>Bacteria</taxon>
        <taxon>Bacillati</taxon>
        <taxon>Bacillota</taxon>
        <taxon>Clostridia</taxon>
        <taxon>Peptostreptococcales</taxon>
        <taxon>Peptostreptococcaceae</taxon>
        <taxon>Romboutsia</taxon>
    </lineage>
</organism>
<dbReference type="InterPro" id="IPR014985">
    <property type="entry name" value="WbqC"/>
</dbReference>
<keyword evidence="2" id="KW-1185">Reference proteome</keyword>
<dbReference type="EMBL" id="NOJZ02000017">
    <property type="protein sequence ID" value="RDY23169.1"/>
    <property type="molecule type" value="Genomic_DNA"/>
</dbReference>
<keyword evidence="1" id="KW-0808">Transferase</keyword>
<dbReference type="RefSeq" id="WP_095404504.1">
    <property type="nucleotide sequence ID" value="NZ_NOJZ02000017.1"/>
</dbReference>
<dbReference type="GO" id="GO:0016740">
    <property type="term" value="F:transferase activity"/>
    <property type="evidence" value="ECO:0007669"/>
    <property type="project" value="UniProtKB-KW"/>
</dbReference>
<evidence type="ECO:0000313" key="2">
    <source>
        <dbReference type="Proteomes" id="UP000243494"/>
    </source>
</evidence>
<accession>A0A371IRR7</accession>
<dbReference type="Proteomes" id="UP000243494">
    <property type="component" value="Unassembled WGS sequence"/>
</dbReference>
<evidence type="ECO:0000313" key="1">
    <source>
        <dbReference type="EMBL" id="RDY23169.1"/>
    </source>
</evidence>
<comment type="caution">
    <text evidence="1">The sequence shown here is derived from an EMBL/GenBank/DDBJ whole genome shotgun (WGS) entry which is preliminary data.</text>
</comment>
<dbReference type="Pfam" id="PF08889">
    <property type="entry name" value="WbqC"/>
    <property type="match status" value="1"/>
</dbReference>
<reference evidence="1 2" key="1">
    <citation type="journal article" date="2017" name="Genome Announc.">
        <title>Draft Genome Sequence of Romboutsia maritimum sp. nov. Strain CCRI-22766(T), Isolated from Coastal Estuarine Mud.</title>
        <authorList>
            <person name="Maheux A.F."/>
            <person name="Boudreau D.K."/>
            <person name="Berube E."/>
            <person name="Boissinot M."/>
            <person name="Raymond F."/>
            <person name="Brodeur S."/>
            <person name="Corbeil J."/>
            <person name="Brightwell G."/>
            <person name="Broda D."/>
            <person name="Omar R.F."/>
            <person name="Bergeron M.G."/>
        </authorList>
    </citation>
    <scope>NUCLEOTIDE SEQUENCE [LARGE SCALE GENOMIC DNA]</scope>
    <source>
        <strain evidence="1 2">CCRI-22766</strain>
    </source>
</reference>
<dbReference type="AlphaFoldDB" id="A0A371IRR7"/>